<feature type="domain" description="DUF2268" evidence="1">
    <location>
        <begin position="77"/>
        <end position="250"/>
    </location>
</feature>
<gene>
    <name evidence="2" type="ORF">ACFQ38_11360</name>
</gene>
<dbReference type="EMBL" id="JBHTLT010000061">
    <property type="protein sequence ID" value="MFD1205697.1"/>
    <property type="molecule type" value="Genomic_DNA"/>
</dbReference>
<evidence type="ECO:0000313" key="3">
    <source>
        <dbReference type="Proteomes" id="UP001597231"/>
    </source>
</evidence>
<keyword evidence="3" id="KW-1185">Reference proteome</keyword>
<comment type="caution">
    <text evidence="2">The sequence shown here is derived from an EMBL/GenBank/DDBJ whole genome shotgun (WGS) entry which is preliminary data.</text>
</comment>
<dbReference type="RefSeq" id="WP_381480959.1">
    <property type="nucleotide sequence ID" value="NZ_JBHTLT010000061.1"/>
</dbReference>
<accession>A0ABW3TZ56</accession>
<dbReference type="GO" id="GO:0006508">
    <property type="term" value="P:proteolysis"/>
    <property type="evidence" value="ECO:0007669"/>
    <property type="project" value="UniProtKB-KW"/>
</dbReference>
<proteinExistence type="predicted"/>
<reference evidence="3" key="1">
    <citation type="journal article" date="2019" name="Int. J. Syst. Evol. Microbiol.">
        <title>The Global Catalogue of Microorganisms (GCM) 10K type strain sequencing project: providing services to taxonomists for standard genome sequencing and annotation.</title>
        <authorList>
            <consortium name="The Broad Institute Genomics Platform"/>
            <consortium name="The Broad Institute Genome Sequencing Center for Infectious Disease"/>
            <person name="Wu L."/>
            <person name="Ma J."/>
        </authorList>
    </citation>
    <scope>NUCLEOTIDE SEQUENCE [LARGE SCALE GENOMIC DNA]</scope>
    <source>
        <strain evidence="3">CCUG 53915</strain>
    </source>
</reference>
<dbReference type="GO" id="GO:0008233">
    <property type="term" value="F:peptidase activity"/>
    <property type="evidence" value="ECO:0007669"/>
    <property type="project" value="UniProtKB-KW"/>
</dbReference>
<dbReference type="Proteomes" id="UP001597231">
    <property type="component" value="Unassembled WGS sequence"/>
</dbReference>
<feature type="non-terminal residue" evidence="2">
    <location>
        <position position="1"/>
    </location>
</feature>
<name>A0ABW3TZ56_9BACL</name>
<dbReference type="InterPro" id="IPR018728">
    <property type="entry name" value="DUF2268"/>
</dbReference>
<keyword evidence="2" id="KW-0378">Hydrolase</keyword>
<evidence type="ECO:0000259" key="1">
    <source>
        <dbReference type="Pfam" id="PF10026"/>
    </source>
</evidence>
<keyword evidence="2" id="KW-0645">Protease</keyword>
<evidence type="ECO:0000313" key="2">
    <source>
        <dbReference type="EMBL" id="MFD1205697.1"/>
    </source>
</evidence>
<organism evidence="2 3">
    <name type="scientific">Sporosarcina contaminans</name>
    <dbReference type="NCBI Taxonomy" id="633403"/>
    <lineage>
        <taxon>Bacteria</taxon>
        <taxon>Bacillati</taxon>
        <taxon>Bacillota</taxon>
        <taxon>Bacilli</taxon>
        <taxon>Bacillales</taxon>
        <taxon>Caryophanaceae</taxon>
        <taxon>Sporosarcina</taxon>
    </lineage>
</organism>
<sequence length="264" mass="30869">EKYWKAGKPFFIKTCVATLCTFPLQNSVLLFCTTQLVNMDSTDIVKWMPRKSEFDRIKNQIDSMNTDQLNEVFEDSLIKSSDILTTDKETTVCIFPGNDRTPYDMVTIGSGKIAVFYMGFDRYFKSGMAHEYHHSVWMEKHFSKNNYETGLDYLMVEGQAVMFETFVFPDLNSSYLVVDDGFNNEYWSKVEPYLENSLTGEFQDMAINGTHGFPKYYCYSEGYKMIRSYLNLYPDMTVEEWTSKSPKEIFEESNYIANYQLILQ</sequence>
<dbReference type="Pfam" id="PF10026">
    <property type="entry name" value="DUF2268"/>
    <property type="match status" value="1"/>
</dbReference>
<protein>
    <submittedName>
        <fullName evidence="2">DUF2268 domain-containing putative Zn-dependent protease</fullName>
    </submittedName>
</protein>